<proteinExistence type="predicted"/>
<dbReference type="Proteomes" id="UP001177021">
    <property type="component" value="Unassembled WGS sequence"/>
</dbReference>
<organism evidence="1 2">
    <name type="scientific">Trifolium pratense</name>
    <name type="common">Red clover</name>
    <dbReference type="NCBI Taxonomy" id="57577"/>
    <lineage>
        <taxon>Eukaryota</taxon>
        <taxon>Viridiplantae</taxon>
        <taxon>Streptophyta</taxon>
        <taxon>Embryophyta</taxon>
        <taxon>Tracheophyta</taxon>
        <taxon>Spermatophyta</taxon>
        <taxon>Magnoliopsida</taxon>
        <taxon>eudicotyledons</taxon>
        <taxon>Gunneridae</taxon>
        <taxon>Pentapetalae</taxon>
        <taxon>rosids</taxon>
        <taxon>fabids</taxon>
        <taxon>Fabales</taxon>
        <taxon>Fabaceae</taxon>
        <taxon>Papilionoideae</taxon>
        <taxon>50 kb inversion clade</taxon>
        <taxon>NPAAA clade</taxon>
        <taxon>Hologalegina</taxon>
        <taxon>IRL clade</taxon>
        <taxon>Trifolieae</taxon>
        <taxon>Trifolium</taxon>
    </lineage>
</organism>
<protein>
    <submittedName>
        <fullName evidence="1">Uncharacterized protein</fullName>
    </submittedName>
</protein>
<name>A0ACB0K1F4_TRIPR</name>
<dbReference type="EMBL" id="CASHSV030000109">
    <property type="protein sequence ID" value="CAJ2650086.1"/>
    <property type="molecule type" value="Genomic_DNA"/>
</dbReference>
<sequence length="107" mass="12166">MLASYNSIPSSNKKKRDITQPISYLRGEVMAGKKSSSFSFCGMLKSCFSSGSRDDYYCYDDSRRRVFASDEDRGRWVAEPGIDKKASAFIARFYENRITDSEQQIAS</sequence>
<gene>
    <name evidence="1" type="ORF">MILVUS5_LOCUS18012</name>
</gene>
<accession>A0ACB0K1F4</accession>
<reference evidence="1" key="1">
    <citation type="submission" date="2023-10" db="EMBL/GenBank/DDBJ databases">
        <authorList>
            <person name="Rodriguez Cubillos JULIANA M."/>
            <person name="De Vega J."/>
        </authorList>
    </citation>
    <scope>NUCLEOTIDE SEQUENCE</scope>
</reference>
<evidence type="ECO:0000313" key="2">
    <source>
        <dbReference type="Proteomes" id="UP001177021"/>
    </source>
</evidence>
<keyword evidence="2" id="KW-1185">Reference proteome</keyword>
<evidence type="ECO:0000313" key="1">
    <source>
        <dbReference type="EMBL" id="CAJ2650086.1"/>
    </source>
</evidence>
<comment type="caution">
    <text evidence="1">The sequence shown here is derived from an EMBL/GenBank/DDBJ whole genome shotgun (WGS) entry which is preliminary data.</text>
</comment>